<keyword evidence="3" id="KW-1185">Reference proteome</keyword>
<evidence type="ECO:0000313" key="2">
    <source>
        <dbReference type="EMBL" id="MBB4924850.1"/>
    </source>
</evidence>
<sequence>MGTLVTRSVLRLLDSPAVIGLLAFGSFFGLMVPVEIGETAELKVLSDPGPGHPERLCPQEPLTDLERRLQRELQLR</sequence>
<accession>A0A7W7R3Q1</accession>
<keyword evidence="1" id="KW-0812">Transmembrane</keyword>
<dbReference type="InterPro" id="IPR045701">
    <property type="entry name" value="DUF6059"/>
</dbReference>
<dbReference type="Pfam" id="PF19534">
    <property type="entry name" value="DUF6059"/>
    <property type="match status" value="1"/>
</dbReference>
<organism evidence="2 3">
    <name type="scientific">Kitasatospora kifunensis</name>
    <name type="common">Streptomyces kifunensis</name>
    <dbReference type="NCBI Taxonomy" id="58351"/>
    <lineage>
        <taxon>Bacteria</taxon>
        <taxon>Bacillati</taxon>
        <taxon>Actinomycetota</taxon>
        <taxon>Actinomycetes</taxon>
        <taxon>Kitasatosporales</taxon>
        <taxon>Streptomycetaceae</taxon>
        <taxon>Kitasatospora</taxon>
    </lineage>
</organism>
<keyword evidence="1" id="KW-0472">Membrane</keyword>
<reference evidence="2 3" key="1">
    <citation type="submission" date="2020-08" db="EMBL/GenBank/DDBJ databases">
        <title>Sequencing the genomes of 1000 actinobacteria strains.</title>
        <authorList>
            <person name="Klenk H.-P."/>
        </authorList>
    </citation>
    <scope>NUCLEOTIDE SEQUENCE [LARGE SCALE GENOMIC DNA]</scope>
    <source>
        <strain evidence="2 3">DSM 41654</strain>
    </source>
</reference>
<gene>
    <name evidence="2" type="ORF">FHR34_003843</name>
</gene>
<feature type="transmembrane region" description="Helical" evidence="1">
    <location>
        <begin position="12"/>
        <end position="32"/>
    </location>
</feature>
<evidence type="ECO:0000256" key="1">
    <source>
        <dbReference type="SAM" id="Phobius"/>
    </source>
</evidence>
<evidence type="ECO:0000313" key="3">
    <source>
        <dbReference type="Proteomes" id="UP000540506"/>
    </source>
</evidence>
<dbReference type="Proteomes" id="UP000540506">
    <property type="component" value="Unassembled WGS sequence"/>
</dbReference>
<dbReference type="RefSeq" id="WP_184936725.1">
    <property type="nucleotide sequence ID" value="NZ_JACHJV010000001.1"/>
</dbReference>
<protein>
    <submittedName>
        <fullName evidence="2">Uncharacterized protein</fullName>
    </submittedName>
</protein>
<proteinExistence type="predicted"/>
<name>A0A7W7R3Q1_KITKI</name>
<dbReference type="AlphaFoldDB" id="A0A7W7R3Q1"/>
<dbReference type="EMBL" id="JACHJV010000001">
    <property type="protein sequence ID" value="MBB4924850.1"/>
    <property type="molecule type" value="Genomic_DNA"/>
</dbReference>
<comment type="caution">
    <text evidence="2">The sequence shown here is derived from an EMBL/GenBank/DDBJ whole genome shotgun (WGS) entry which is preliminary data.</text>
</comment>
<keyword evidence="1" id="KW-1133">Transmembrane helix</keyword>